<feature type="region of interest" description="Disordered" evidence="1">
    <location>
        <begin position="15"/>
        <end position="37"/>
    </location>
</feature>
<reference evidence="2 3" key="1">
    <citation type="submission" date="2024-06" db="EMBL/GenBank/DDBJ databases">
        <title>Genome of Rhodovulum iodosum, a marine photoferrotroph.</title>
        <authorList>
            <person name="Bianchini G."/>
            <person name="Nikeleit V."/>
            <person name="Kappler A."/>
            <person name="Bryce C."/>
            <person name="Sanchez-Baracaldo P."/>
        </authorList>
    </citation>
    <scope>NUCLEOTIDE SEQUENCE [LARGE SCALE GENOMIC DNA]</scope>
    <source>
        <strain evidence="2 3">UT/N1</strain>
    </source>
</reference>
<comment type="caution">
    <text evidence="2">The sequence shown here is derived from an EMBL/GenBank/DDBJ whole genome shotgun (WGS) entry which is preliminary data.</text>
</comment>
<name>A0ABV3XXL2_9RHOB</name>
<proteinExistence type="predicted"/>
<dbReference type="Proteomes" id="UP001560019">
    <property type="component" value="Unassembled WGS sequence"/>
</dbReference>
<keyword evidence="3" id="KW-1185">Reference proteome</keyword>
<organism evidence="2 3">
    <name type="scientific">Rhodovulum iodosum</name>
    <dbReference type="NCBI Taxonomy" id="68291"/>
    <lineage>
        <taxon>Bacteria</taxon>
        <taxon>Pseudomonadati</taxon>
        <taxon>Pseudomonadota</taxon>
        <taxon>Alphaproteobacteria</taxon>
        <taxon>Rhodobacterales</taxon>
        <taxon>Paracoccaceae</taxon>
        <taxon>Rhodovulum</taxon>
    </lineage>
</organism>
<sequence length="37" mass="4177">MSRLCRYRIWVGTPASQDRDAPTHAARNGAVKLEDHP</sequence>
<protein>
    <submittedName>
        <fullName evidence="2">Uncharacterized protein</fullName>
    </submittedName>
</protein>
<gene>
    <name evidence="2" type="ORF">Ga0609869_002843</name>
</gene>
<evidence type="ECO:0000313" key="2">
    <source>
        <dbReference type="EMBL" id="MEX5729490.1"/>
    </source>
</evidence>
<accession>A0ABV3XXL2</accession>
<evidence type="ECO:0000256" key="1">
    <source>
        <dbReference type="SAM" id="MobiDB-lite"/>
    </source>
</evidence>
<dbReference type="EMBL" id="JBEHHI010000003">
    <property type="protein sequence ID" value="MEX5729490.1"/>
    <property type="molecule type" value="Genomic_DNA"/>
</dbReference>
<evidence type="ECO:0000313" key="3">
    <source>
        <dbReference type="Proteomes" id="UP001560019"/>
    </source>
</evidence>